<evidence type="ECO:0000313" key="4">
    <source>
        <dbReference type="Proteomes" id="UP000076502"/>
    </source>
</evidence>
<evidence type="ECO:0000256" key="1">
    <source>
        <dbReference type="ARBA" id="ARBA00010790"/>
    </source>
</evidence>
<evidence type="ECO:0000313" key="3">
    <source>
        <dbReference type="EMBL" id="KZC06463.1"/>
    </source>
</evidence>
<dbReference type="PANTHER" id="PTHR11552:SF217">
    <property type="entry name" value="GLUCOSE DEHYDROGENASE [FAD, QUINONE]"/>
    <property type="match status" value="1"/>
</dbReference>
<dbReference type="GO" id="GO:0016614">
    <property type="term" value="F:oxidoreductase activity, acting on CH-OH group of donors"/>
    <property type="evidence" value="ECO:0007669"/>
    <property type="project" value="InterPro"/>
</dbReference>
<dbReference type="SUPFAM" id="SSF51905">
    <property type="entry name" value="FAD/NAD(P)-binding domain"/>
    <property type="match status" value="1"/>
</dbReference>
<gene>
    <name evidence="3" type="ORF">WN55_10374</name>
</gene>
<dbReference type="PANTHER" id="PTHR11552">
    <property type="entry name" value="GLUCOSE-METHANOL-CHOLINE GMC OXIDOREDUCTASE"/>
    <property type="match status" value="1"/>
</dbReference>
<dbReference type="AlphaFoldDB" id="A0A154P3Q3"/>
<dbReference type="GO" id="GO:0050660">
    <property type="term" value="F:flavin adenine dinucleotide binding"/>
    <property type="evidence" value="ECO:0007669"/>
    <property type="project" value="InterPro"/>
</dbReference>
<sequence length="574" mass="62777">MLNALLITNPKIGDPCGRIETISKPATSYDFIVVGAGAAGAVVASRLSENPKWNVLLVEAGPDEPAGAEVPSFYQLYLGSSELNWNYVTSNESYACLNNNGHCSWPRGKNLGGNTLHHGMAYHRGHRKDYERWVEEGSTGWSWDEVIPYFKKSEDNREIGRVSAKYHGTGGLMTVERFPWQPPFTKSIMEAADECGYGTTEDMTGDQITGFTVAQAISKDGVRLTSVASFIRPFRHRKNLAVATNTLASKILFRKKKVTGVEIIMNGKKHIVKAKHEVIVSGGTINSPQLLLLSGVGPKEHLKSVKVPVVHHLPGVGENCHNHQSYALDFTLDSPNFNELNTDSVDQYLATQTGPMSGSGLAQVTGIVASKYTTPDDPDIQIFHAGYQAVCNSSSQVGDLGSGGAKIRIRFSAVNLHPSSRGRITLRDNNPQSAPFIWSNDLATEHDVSVVMEGVRVILNMTNSNTMKKLGIEMVKIDIKQCSDFEEGSDDYWKCIIRYDTRPENHQAGTCKMGQASDPMAVVDPRLKVHGMEGLRVADASIMPRVVSGNPVAAINMIGERAAEFIKEDWGFKA</sequence>
<protein>
    <submittedName>
        <fullName evidence="3">Glucose dehydrogenase [acceptor]</fullName>
    </submittedName>
</protein>
<dbReference type="Gene3D" id="3.50.50.60">
    <property type="entry name" value="FAD/NAD(P)-binding domain"/>
    <property type="match status" value="1"/>
</dbReference>
<proteinExistence type="inferred from homology"/>
<dbReference type="PIRSF" id="PIRSF000137">
    <property type="entry name" value="Alcohol_oxidase"/>
    <property type="match status" value="1"/>
</dbReference>
<dbReference type="InterPro" id="IPR007867">
    <property type="entry name" value="GMC_OxRtase_C"/>
</dbReference>
<dbReference type="STRING" id="178035.A0A154P3Q3"/>
<comment type="similarity">
    <text evidence="1">Belongs to the GMC oxidoreductase family.</text>
</comment>
<keyword evidence="4" id="KW-1185">Reference proteome</keyword>
<feature type="domain" description="Glucose-methanol-choline oxidoreductase N-terminal" evidence="2">
    <location>
        <begin position="283"/>
        <end position="297"/>
    </location>
</feature>
<dbReference type="Pfam" id="PF00732">
    <property type="entry name" value="GMC_oxred_N"/>
    <property type="match status" value="1"/>
</dbReference>
<reference evidence="3 4" key="1">
    <citation type="submission" date="2015-07" db="EMBL/GenBank/DDBJ databases">
        <title>The genome of Dufourea novaeangliae.</title>
        <authorList>
            <person name="Pan H."/>
            <person name="Kapheim K."/>
        </authorList>
    </citation>
    <scope>NUCLEOTIDE SEQUENCE [LARGE SCALE GENOMIC DNA]</scope>
    <source>
        <strain evidence="3">0120121106</strain>
        <tissue evidence="3">Whole body</tissue>
    </source>
</reference>
<dbReference type="PROSITE" id="PS00624">
    <property type="entry name" value="GMC_OXRED_2"/>
    <property type="match status" value="1"/>
</dbReference>
<dbReference type="InterPro" id="IPR000172">
    <property type="entry name" value="GMC_OxRdtase_N"/>
</dbReference>
<dbReference type="Pfam" id="PF05199">
    <property type="entry name" value="GMC_oxred_C"/>
    <property type="match status" value="1"/>
</dbReference>
<organism evidence="3 4">
    <name type="scientific">Dufourea novaeangliae</name>
    <name type="common">Sweat bee</name>
    <dbReference type="NCBI Taxonomy" id="178035"/>
    <lineage>
        <taxon>Eukaryota</taxon>
        <taxon>Metazoa</taxon>
        <taxon>Ecdysozoa</taxon>
        <taxon>Arthropoda</taxon>
        <taxon>Hexapoda</taxon>
        <taxon>Insecta</taxon>
        <taxon>Pterygota</taxon>
        <taxon>Neoptera</taxon>
        <taxon>Endopterygota</taxon>
        <taxon>Hymenoptera</taxon>
        <taxon>Apocrita</taxon>
        <taxon>Aculeata</taxon>
        <taxon>Apoidea</taxon>
        <taxon>Anthophila</taxon>
        <taxon>Halictidae</taxon>
        <taxon>Rophitinae</taxon>
        <taxon>Dufourea</taxon>
    </lineage>
</organism>
<accession>A0A154P3Q3</accession>
<dbReference type="SUPFAM" id="SSF54373">
    <property type="entry name" value="FAD-linked reductases, C-terminal domain"/>
    <property type="match status" value="1"/>
</dbReference>
<dbReference type="Proteomes" id="UP000076502">
    <property type="component" value="Unassembled WGS sequence"/>
</dbReference>
<dbReference type="Gene3D" id="3.30.560.10">
    <property type="entry name" value="Glucose Oxidase, domain 3"/>
    <property type="match status" value="1"/>
</dbReference>
<dbReference type="InterPro" id="IPR036188">
    <property type="entry name" value="FAD/NAD-bd_sf"/>
</dbReference>
<dbReference type="EMBL" id="KQ434809">
    <property type="protein sequence ID" value="KZC06463.1"/>
    <property type="molecule type" value="Genomic_DNA"/>
</dbReference>
<name>A0A154P3Q3_DUFNO</name>
<dbReference type="OrthoDB" id="269227at2759"/>
<dbReference type="InterPro" id="IPR012132">
    <property type="entry name" value="GMC_OxRdtase"/>
</dbReference>
<evidence type="ECO:0000259" key="2">
    <source>
        <dbReference type="PROSITE" id="PS00624"/>
    </source>
</evidence>